<evidence type="ECO:0000313" key="4">
    <source>
        <dbReference type="Proteomes" id="UP000288805"/>
    </source>
</evidence>
<feature type="domain" description="Reverse transcriptase" evidence="1">
    <location>
        <begin position="336"/>
        <end position="429"/>
    </location>
</feature>
<dbReference type="InterPro" id="IPR052343">
    <property type="entry name" value="Retrotransposon-Effector_Assoc"/>
</dbReference>
<dbReference type="Proteomes" id="UP000288805">
    <property type="component" value="Unassembled WGS sequence"/>
</dbReference>
<dbReference type="AlphaFoldDB" id="A0A438HB16"/>
<reference evidence="3 4" key="1">
    <citation type="journal article" date="2018" name="PLoS Genet.">
        <title>Population sequencing reveals clonal diversity and ancestral inbreeding in the grapevine cultivar Chardonnay.</title>
        <authorList>
            <person name="Roach M.J."/>
            <person name="Johnson D.L."/>
            <person name="Bohlmann J."/>
            <person name="van Vuuren H.J."/>
            <person name="Jones S.J."/>
            <person name="Pretorius I.S."/>
            <person name="Schmidt S.A."/>
            <person name="Borneman A.R."/>
        </authorList>
    </citation>
    <scope>NUCLEOTIDE SEQUENCE [LARGE SCALE GENOMIC DNA]</scope>
    <source>
        <strain evidence="4">cv. Chardonnay</strain>
        <tissue evidence="3">Leaf</tissue>
    </source>
</reference>
<dbReference type="InterPro" id="IPR005135">
    <property type="entry name" value="Endo/exonuclease/phosphatase"/>
</dbReference>
<dbReference type="PANTHER" id="PTHR46890:SF48">
    <property type="entry name" value="RNA-DIRECTED DNA POLYMERASE"/>
    <property type="match status" value="1"/>
</dbReference>
<accession>A0A438HB16</accession>
<dbReference type="Pfam" id="PF03372">
    <property type="entry name" value="Exo_endo_phos"/>
    <property type="match status" value="1"/>
</dbReference>
<organism evidence="3 4">
    <name type="scientific">Vitis vinifera</name>
    <name type="common">Grape</name>
    <dbReference type="NCBI Taxonomy" id="29760"/>
    <lineage>
        <taxon>Eukaryota</taxon>
        <taxon>Viridiplantae</taxon>
        <taxon>Streptophyta</taxon>
        <taxon>Embryophyta</taxon>
        <taxon>Tracheophyta</taxon>
        <taxon>Spermatophyta</taxon>
        <taxon>Magnoliopsida</taxon>
        <taxon>eudicotyledons</taxon>
        <taxon>Gunneridae</taxon>
        <taxon>Pentapetalae</taxon>
        <taxon>rosids</taxon>
        <taxon>Vitales</taxon>
        <taxon>Vitaceae</taxon>
        <taxon>Viteae</taxon>
        <taxon>Vitis</taxon>
    </lineage>
</organism>
<dbReference type="InterPro" id="IPR000477">
    <property type="entry name" value="RT_dom"/>
</dbReference>
<proteinExistence type="predicted"/>
<feature type="domain" description="Endonuclease/exonuclease/phosphatase" evidence="2">
    <location>
        <begin position="134"/>
        <end position="281"/>
    </location>
</feature>
<dbReference type="InterPro" id="IPR036691">
    <property type="entry name" value="Endo/exonu/phosph_ase_sf"/>
</dbReference>
<evidence type="ECO:0000259" key="1">
    <source>
        <dbReference type="Pfam" id="PF00078"/>
    </source>
</evidence>
<dbReference type="SUPFAM" id="SSF56219">
    <property type="entry name" value="DNase I-like"/>
    <property type="match status" value="1"/>
</dbReference>
<dbReference type="PANTHER" id="PTHR46890">
    <property type="entry name" value="NON-LTR RETROLELEMENT REVERSE TRANSCRIPTASE-LIKE PROTEIN-RELATED"/>
    <property type="match status" value="1"/>
</dbReference>
<evidence type="ECO:0000313" key="3">
    <source>
        <dbReference type="EMBL" id="RVW81652.1"/>
    </source>
</evidence>
<dbReference type="Gene3D" id="3.60.10.10">
    <property type="entry name" value="Endonuclease/exonuclease/phosphatase"/>
    <property type="match status" value="1"/>
</dbReference>
<evidence type="ECO:0000259" key="2">
    <source>
        <dbReference type="Pfam" id="PF03372"/>
    </source>
</evidence>
<comment type="caution">
    <text evidence="3">The sequence shown here is derived from an EMBL/GenBank/DDBJ whole genome shotgun (WGS) entry which is preliminary data.</text>
</comment>
<dbReference type="GO" id="GO:0003824">
    <property type="term" value="F:catalytic activity"/>
    <property type="evidence" value="ECO:0007669"/>
    <property type="project" value="InterPro"/>
</dbReference>
<gene>
    <name evidence="3" type="primary">YTX2_192</name>
    <name evidence="3" type="ORF">CK203_044553</name>
</gene>
<dbReference type="EMBL" id="QGNW01000250">
    <property type="protein sequence ID" value="RVW81652.1"/>
    <property type="molecule type" value="Genomic_DNA"/>
</dbReference>
<name>A0A438HB16_VITVI</name>
<dbReference type="Pfam" id="PF00078">
    <property type="entry name" value="RVT_1"/>
    <property type="match status" value="1"/>
</dbReference>
<sequence>MLGHSEKFCDKLFSIIDGDIKREWSPDLHVPMRRGFEYGGERWLRETMENSMHADNYGYGNIAMGLGYGSDISIQGVINSESGGIKDFQTTNRLLQILHGLQTFPTCTTKPIGSSHADGHVITSGGLPTTMIGISWNCRGLGNPRTVLALCEINKSRKPDFIFLIETLVHSTQVEKLKSKLGFEDMEVLEEDGIWWRVTGFYGFPDRSQRHLSWNLLQSLYSTSSLPWCCLGDFNDIVCNEEKRGSVPHPPWLIRGFREAISDCQLQDLPLKGYPFTWERAQQMHPDKSPRPDGFNPAFFQHFWLLIGNDIFHACSSWLNKNEFPASLNETIIVLIPKNDNPVSMRDLWPIALCNVLYKIIVKVLANRLKIFLPVLIDESQSTFVLGKAIIDNVVVAFELIHYMKRKTHGKVGDVALKIDISKAYDRIR</sequence>
<protein>
    <submittedName>
        <fullName evidence="3">Transposon TX1 uncharacterized 149 kDa protein</fullName>
    </submittedName>
</protein>